<sequence length="34" mass="3893">MQRCGPVIDCEEYILVCQYLQDAVSALVDRAYDI</sequence>
<dbReference type="EMBL" id="SLUO01000002">
    <property type="protein sequence ID" value="TCL60404.1"/>
    <property type="molecule type" value="Genomic_DNA"/>
</dbReference>
<protein>
    <submittedName>
        <fullName evidence="1">Uncharacterized protein</fullName>
    </submittedName>
</protein>
<dbReference type="AlphaFoldDB" id="A0A4R1R4K4"/>
<evidence type="ECO:0000313" key="2">
    <source>
        <dbReference type="Proteomes" id="UP000295718"/>
    </source>
</evidence>
<reference evidence="1 2" key="1">
    <citation type="submission" date="2019-03" db="EMBL/GenBank/DDBJ databases">
        <title>Genomic Encyclopedia of Type Strains, Phase IV (KMG-IV): sequencing the most valuable type-strain genomes for metagenomic binning, comparative biology and taxonomic classification.</title>
        <authorList>
            <person name="Goeker M."/>
        </authorList>
    </citation>
    <scope>NUCLEOTIDE SEQUENCE [LARGE SCALE GENOMIC DNA]</scope>
    <source>
        <strain evidence="1 2">DSM 100556</strain>
    </source>
</reference>
<dbReference type="Proteomes" id="UP000295718">
    <property type="component" value="Unassembled WGS sequence"/>
</dbReference>
<organism evidence="1 2">
    <name type="scientific">Kineothrix alysoides</name>
    <dbReference type="NCBI Taxonomy" id="1469948"/>
    <lineage>
        <taxon>Bacteria</taxon>
        <taxon>Bacillati</taxon>
        <taxon>Bacillota</taxon>
        <taxon>Clostridia</taxon>
        <taxon>Lachnospirales</taxon>
        <taxon>Lachnospiraceae</taxon>
        <taxon>Kineothrix</taxon>
    </lineage>
</organism>
<proteinExistence type="predicted"/>
<gene>
    <name evidence="1" type="ORF">EDD76_102100</name>
</gene>
<keyword evidence="2" id="KW-1185">Reference proteome</keyword>
<evidence type="ECO:0000313" key="1">
    <source>
        <dbReference type="EMBL" id="TCL60404.1"/>
    </source>
</evidence>
<name>A0A4R1R4K4_9FIRM</name>
<comment type="caution">
    <text evidence="1">The sequence shown here is derived from an EMBL/GenBank/DDBJ whole genome shotgun (WGS) entry which is preliminary data.</text>
</comment>
<accession>A0A4R1R4K4</accession>